<dbReference type="OrthoDB" id="414945at2759"/>
<evidence type="ECO:0000313" key="2">
    <source>
        <dbReference type="RefSeq" id="XP_018818916.1"/>
    </source>
</evidence>
<dbReference type="SUPFAM" id="SSF56672">
    <property type="entry name" value="DNA/RNA polymerases"/>
    <property type="match status" value="1"/>
</dbReference>
<dbReference type="CDD" id="cd09272">
    <property type="entry name" value="RNase_HI_RT_Ty1"/>
    <property type="match status" value="1"/>
</dbReference>
<proteinExistence type="predicted"/>
<dbReference type="PANTHER" id="PTHR11439">
    <property type="entry name" value="GAG-POL-RELATED RETROTRANSPOSON"/>
    <property type="match status" value="1"/>
</dbReference>
<dbReference type="Gramene" id="Jr14_14730_p1">
    <property type="protein sequence ID" value="cds.Jr14_14730_p1"/>
    <property type="gene ID" value="Jr14_14730"/>
</dbReference>
<accession>A0A2I4EHP0</accession>
<organism evidence="1 2">
    <name type="scientific">Juglans regia</name>
    <name type="common">English walnut</name>
    <dbReference type="NCBI Taxonomy" id="51240"/>
    <lineage>
        <taxon>Eukaryota</taxon>
        <taxon>Viridiplantae</taxon>
        <taxon>Streptophyta</taxon>
        <taxon>Embryophyta</taxon>
        <taxon>Tracheophyta</taxon>
        <taxon>Spermatophyta</taxon>
        <taxon>Magnoliopsida</taxon>
        <taxon>eudicotyledons</taxon>
        <taxon>Gunneridae</taxon>
        <taxon>Pentapetalae</taxon>
        <taxon>rosids</taxon>
        <taxon>fabids</taxon>
        <taxon>Fagales</taxon>
        <taxon>Juglandaceae</taxon>
        <taxon>Juglans</taxon>
    </lineage>
</organism>
<dbReference type="InterPro" id="IPR013103">
    <property type="entry name" value="RVT_2"/>
</dbReference>
<gene>
    <name evidence="2" type="primary">LOC108989675</name>
</gene>
<keyword evidence="1" id="KW-1185">Reference proteome</keyword>
<name>A0A2I4EHP0_JUGRE</name>
<sequence length="338" mass="38202">MLCHDHLLKQNIVPWQPCLNGATFTALLVYVDDIIVASHSLDFIFVLKSFLNHQFRIKDLGSLRYFLAIEVARSPTGIHLCQRKYTLDILADSGHLASKPLKIPMDQNHKLSKTTGTPLADPTSYKQLIGRLLYLTLTRLDISYHIQVLGRFMDKPTTTHLTTANKVLRYLKNAPCQGILLSSTSSVHLQGYYDSDWASCPDTRKSVTGYCIFLGNSLISWCSKKQNVVSRSSAEAEYRAMATLSTEFTWLIQLLSDLFIPHPQATEMFCDNQATLHIAANPVFHERTKHIELDCHLIRDKILRGSIKTAHVSTHSQLADIFTKSLPSYTLYSHLSKI</sequence>
<dbReference type="PANTHER" id="PTHR11439:SF494">
    <property type="entry name" value="CYSTEINE-RICH RLK (RECEPTOR-LIKE PROTEIN KINASE) 8"/>
    <property type="match status" value="1"/>
</dbReference>
<dbReference type="Proteomes" id="UP000235220">
    <property type="component" value="Chromosome 14"/>
</dbReference>
<evidence type="ECO:0000313" key="1">
    <source>
        <dbReference type="Proteomes" id="UP000235220"/>
    </source>
</evidence>
<dbReference type="RefSeq" id="XP_018818916.1">
    <property type="nucleotide sequence ID" value="XM_018963371.1"/>
</dbReference>
<dbReference type="InterPro" id="IPR043502">
    <property type="entry name" value="DNA/RNA_pol_sf"/>
</dbReference>
<reference evidence="2" key="1">
    <citation type="submission" date="2025-08" db="UniProtKB">
        <authorList>
            <consortium name="RefSeq"/>
        </authorList>
    </citation>
    <scope>IDENTIFICATION</scope>
    <source>
        <tissue evidence="2">Leaves</tissue>
    </source>
</reference>
<dbReference type="Pfam" id="PF07727">
    <property type="entry name" value="RVT_2"/>
    <property type="match status" value="1"/>
</dbReference>
<protein>
    <submittedName>
        <fullName evidence="2">Uncharacterized mitochondrial protein AtMg00810-like</fullName>
    </submittedName>
</protein>
<dbReference type="KEGG" id="jre:108989675"/>
<dbReference type="STRING" id="51240.A0A2I4EHP0"/>
<dbReference type="AlphaFoldDB" id="A0A2I4EHP0"/>
<dbReference type="GeneID" id="108989675"/>